<proteinExistence type="predicted"/>
<accession>A0ABU9YHX0</accession>
<protein>
    <recommendedName>
        <fullName evidence="5">Peptidase M10 serralysin C-terminal domain-containing protein</fullName>
    </recommendedName>
</protein>
<evidence type="ECO:0000256" key="3">
    <source>
        <dbReference type="ARBA" id="ARBA00022525"/>
    </source>
</evidence>
<evidence type="ECO:0000313" key="6">
    <source>
        <dbReference type="EMBL" id="MEN2988311.1"/>
    </source>
</evidence>
<comment type="cofactor">
    <cofactor evidence="1">
        <name>Ca(2+)</name>
        <dbReference type="ChEBI" id="CHEBI:29108"/>
    </cofactor>
</comment>
<comment type="caution">
    <text evidence="6">The sequence shown here is derived from an EMBL/GenBank/DDBJ whole genome shotgun (WGS) entry which is preliminary data.</text>
</comment>
<comment type="subcellular location">
    <subcellularLocation>
        <location evidence="2">Secreted</location>
    </subcellularLocation>
</comment>
<dbReference type="Pfam" id="PF08548">
    <property type="entry name" value="Peptidase_M10_C"/>
    <property type="match status" value="1"/>
</dbReference>
<keyword evidence="7" id="KW-1185">Reference proteome</keyword>
<dbReference type="PANTHER" id="PTHR38340:SF1">
    <property type="entry name" value="S-LAYER PROTEIN"/>
    <property type="match status" value="1"/>
</dbReference>
<reference evidence="6 7" key="1">
    <citation type="submission" date="2024-03" db="EMBL/GenBank/DDBJ databases">
        <title>High-quality draft genome sequencing of Tistrella sp. BH-R2-4.</title>
        <authorList>
            <person name="Dong C."/>
        </authorList>
    </citation>
    <scope>NUCLEOTIDE SEQUENCE [LARGE SCALE GENOMIC DNA]</scope>
    <source>
        <strain evidence="6 7">BH-R2-4</strain>
    </source>
</reference>
<dbReference type="SUPFAM" id="SSF51120">
    <property type="entry name" value="beta-Roll"/>
    <property type="match status" value="5"/>
</dbReference>
<dbReference type="InterPro" id="IPR001343">
    <property type="entry name" value="Hemolysn_Ca-bd"/>
</dbReference>
<dbReference type="Proteomes" id="UP001413721">
    <property type="component" value="Unassembled WGS sequence"/>
</dbReference>
<dbReference type="InterPro" id="IPR011049">
    <property type="entry name" value="Serralysin-like_metalloprot_C"/>
</dbReference>
<sequence length="628" mass="63879">MSGDDIFISDLAPHHLYGGTGNDLYSLPFKIYGGVTIIDDSGTDDRIVIRSFDGTADMSSFALSEFMESLENLWDGVTGVEFLQAEDSPDQIWSWGQASSEATGIIRGVPIWLSESDSYVGSTGDDILVAMNGWAAPGQTIDAGIGNDIISGTDAADTLIGGGGHDRLLGGAGDDHLSGGTGDDILTPGQGVDHLDGGLGIDTVDYSLSGPPSPSAGVRVDLSRGRGVGGNALDDVYVSIENVVGTGSADILIGDGRVNRLSGGDGNDTLIGGAGADMLDGGSGFDTISYSNASTGVQVFLTTMRGGSGDAQGDTYSGIEAVNGSQFNDMLFSGSSTTGFTLNGLDGDDVLFAAITVSKFIGGAGFDTLSYSAFTSRVVVSLDPEDQLGSAGRADLISEIEGLNGSQADDLLYGNSGANALGGLGGDDVLLGGGGGDALDGGAGLDTASYTTARAGIRADLAAGRGFTGDAQGDTYLAIEALNGSNFDDLLLGDNAANTLKGMNGDDRLAGRGGVDLLTGGNGADRFVYSATTESRVGPGNRDIILDFSHAQGDRIDLANIDARPADAGDQAFRFLGTDAFDGNAGALRYINAGSYSVIEIDTNGDRVTDMQIQVNGINSFVAGDFIL</sequence>
<dbReference type="InterPro" id="IPR013858">
    <property type="entry name" value="Peptidase_M10B_C"/>
</dbReference>
<keyword evidence="3" id="KW-0964">Secreted</keyword>
<evidence type="ECO:0000313" key="7">
    <source>
        <dbReference type="Proteomes" id="UP001413721"/>
    </source>
</evidence>
<dbReference type="Pfam" id="PF00353">
    <property type="entry name" value="HemolysinCabind"/>
    <property type="match status" value="4"/>
</dbReference>
<organism evidence="6 7">
    <name type="scientific">Tistrella arctica</name>
    <dbReference type="NCBI Taxonomy" id="3133430"/>
    <lineage>
        <taxon>Bacteria</taxon>
        <taxon>Pseudomonadati</taxon>
        <taxon>Pseudomonadota</taxon>
        <taxon>Alphaproteobacteria</taxon>
        <taxon>Geminicoccales</taxon>
        <taxon>Geminicoccaceae</taxon>
        <taxon>Tistrella</taxon>
    </lineage>
</organism>
<dbReference type="PRINTS" id="PR00313">
    <property type="entry name" value="CABNDNGRPT"/>
</dbReference>
<feature type="domain" description="Peptidase M10 serralysin C-terminal" evidence="5">
    <location>
        <begin position="364"/>
        <end position="627"/>
    </location>
</feature>
<dbReference type="Gene3D" id="2.150.10.10">
    <property type="entry name" value="Serralysin-like metalloprotease, C-terminal"/>
    <property type="match status" value="4"/>
</dbReference>
<dbReference type="InterPro" id="IPR050557">
    <property type="entry name" value="RTX_toxin/Mannuronan_C5-epim"/>
</dbReference>
<evidence type="ECO:0000256" key="4">
    <source>
        <dbReference type="ARBA" id="ARBA00022737"/>
    </source>
</evidence>
<dbReference type="EMBL" id="JBBKTW010000003">
    <property type="protein sequence ID" value="MEN2988311.1"/>
    <property type="molecule type" value="Genomic_DNA"/>
</dbReference>
<dbReference type="PROSITE" id="PS00330">
    <property type="entry name" value="HEMOLYSIN_CALCIUM"/>
    <property type="match status" value="5"/>
</dbReference>
<dbReference type="RefSeq" id="WP_345937118.1">
    <property type="nucleotide sequence ID" value="NZ_JBBKTW010000003.1"/>
</dbReference>
<evidence type="ECO:0000259" key="5">
    <source>
        <dbReference type="Pfam" id="PF08548"/>
    </source>
</evidence>
<name>A0ABU9YHX0_9PROT</name>
<keyword evidence="4" id="KW-0677">Repeat</keyword>
<evidence type="ECO:0000256" key="1">
    <source>
        <dbReference type="ARBA" id="ARBA00001913"/>
    </source>
</evidence>
<dbReference type="InterPro" id="IPR018511">
    <property type="entry name" value="Hemolysin-typ_Ca-bd_CS"/>
</dbReference>
<gene>
    <name evidence="6" type="ORF">WG926_08365</name>
</gene>
<evidence type="ECO:0000256" key="2">
    <source>
        <dbReference type="ARBA" id="ARBA00004613"/>
    </source>
</evidence>
<dbReference type="PANTHER" id="PTHR38340">
    <property type="entry name" value="S-LAYER PROTEIN"/>
    <property type="match status" value="1"/>
</dbReference>